<dbReference type="GO" id="GO:0005801">
    <property type="term" value="C:cis-Golgi network"/>
    <property type="evidence" value="ECO:0007669"/>
    <property type="project" value="InterPro"/>
</dbReference>
<dbReference type="GO" id="GO:0007030">
    <property type="term" value="P:Golgi organization"/>
    <property type="evidence" value="ECO:0007669"/>
    <property type="project" value="TreeGrafter"/>
</dbReference>
<sequence length="104" mass="11680">MKLLRIIKKRYSMDVEIPQDDLDAVPIEFQEPEKSLKATCEEFIMAVTMLIVDPMLSFVTKVTTVKVSLSSAGQNQRVDSVMGKTLKEQAFATPDMVAELVQKD</sequence>
<dbReference type="EMBL" id="JAUESC010000388">
    <property type="protein sequence ID" value="KAK0571194.1"/>
    <property type="molecule type" value="Genomic_DNA"/>
</dbReference>
<gene>
    <name evidence="1" type="ORF">LWI29_012311</name>
</gene>
<proteinExistence type="predicted"/>
<organism evidence="1 2">
    <name type="scientific">Acer saccharum</name>
    <name type="common">Sugar maple</name>
    <dbReference type="NCBI Taxonomy" id="4024"/>
    <lineage>
        <taxon>Eukaryota</taxon>
        <taxon>Viridiplantae</taxon>
        <taxon>Streptophyta</taxon>
        <taxon>Embryophyta</taxon>
        <taxon>Tracheophyta</taxon>
        <taxon>Spermatophyta</taxon>
        <taxon>Magnoliopsida</taxon>
        <taxon>eudicotyledons</taxon>
        <taxon>Gunneridae</taxon>
        <taxon>Pentapetalae</taxon>
        <taxon>rosids</taxon>
        <taxon>malvids</taxon>
        <taxon>Sapindales</taxon>
        <taxon>Sapindaceae</taxon>
        <taxon>Hippocastanoideae</taxon>
        <taxon>Acereae</taxon>
        <taxon>Acer</taxon>
    </lineage>
</organism>
<accession>A0AA39UHV1</accession>
<evidence type="ECO:0000313" key="1">
    <source>
        <dbReference type="EMBL" id="KAK0571194.1"/>
    </source>
</evidence>
<dbReference type="PANTHER" id="PTHR13302:SF8">
    <property type="entry name" value="CONSERVED OLIGOMERIC GOLGI COMPLEX SUBUNIT 3"/>
    <property type="match status" value="1"/>
</dbReference>
<dbReference type="AlphaFoldDB" id="A0AA39UHV1"/>
<dbReference type="Proteomes" id="UP001168877">
    <property type="component" value="Unassembled WGS sequence"/>
</dbReference>
<keyword evidence="2" id="KW-1185">Reference proteome</keyword>
<dbReference type="InterPro" id="IPR007265">
    <property type="entry name" value="COG_su3"/>
</dbReference>
<dbReference type="PANTHER" id="PTHR13302">
    <property type="entry name" value="CONSERVED OLIGOMERIC GOLGI COMPLEX COMPONENT 3"/>
    <property type="match status" value="1"/>
</dbReference>
<evidence type="ECO:0000313" key="2">
    <source>
        <dbReference type="Proteomes" id="UP001168877"/>
    </source>
</evidence>
<dbReference type="GO" id="GO:0017119">
    <property type="term" value="C:Golgi transport complex"/>
    <property type="evidence" value="ECO:0007669"/>
    <property type="project" value="TreeGrafter"/>
</dbReference>
<protein>
    <submittedName>
        <fullName evidence="1">Uncharacterized protein</fullName>
    </submittedName>
</protein>
<comment type="caution">
    <text evidence="1">The sequence shown here is derived from an EMBL/GenBank/DDBJ whole genome shotgun (WGS) entry which is preliminary data.</text>
</comment>
<dbReference type="GO" id="GO:0006891">
    <property type="term" value="P:intra-Golgi vesicle-mediated transport"/>
    <property type="evidence" value="ECO:0007669"/>
    <property type="project" value="TreeGrafter"/>
</dbReference>
<reference evidence="1" key="2">
    <citation type="submission" date="2023-06" db="EMBL/GenBank/DDBJ databases">
        <authorList>
            <person name="Swenson N.G."/>
            <person name="Wegrzyn J.L."/>
            <person name="Mcevoy S.L."/>
        </authorList>
    </citation>
    <scope>NUCLEOTIDE SEQUENCE</scope>
    <source>
        <strain evidence="1">NS2018</strain>
        <tissue evidence="1">Leaf</tissue>
    </source>
</reference>
<dbReference type="GO" id="GO:0006886">
    <property type="term" value="P:intracellular protein transport"/>
    <property type="evidence" value="ECO:0007669"/>
    <property type="project" value="InterPro"/>
</dbReference>
<name>A0AA39UHV1_ACESA</name>
<dbReference type="GO" id="GO:0016020">
    <property type="term" value="C:membrane"/>
    <property type="evidence" value="ECO:0007669"/>
    <property type="project" value="InterPro"/>
</dbReference>
<reference evidence="1" key="1">
    <citation type="journal article" date="2022" name="Plant J.">
        <title>Strategies of tolerance reflected in two North American maple genomes.</title>
        <authorList>
            <person name="McEvoy S.L."/>
            <person name="Sezen U.U."/>
            <person name="Trouern-Trend A."/>
            <person name="McMahon S.M."/>
            <person name="Schaberg P.G."/>
            <person name="Yang J."/>
            <person name="Wegrzyn J.L."/>
            <person name="Swenson N.G."/>
        </authorList>
    </citation>
    <scope>NUCLEOTIDE SEQUENCE</scope>
    <source>
        <strain evidence="1">NS2018</strain>
    </source>
</reference>